<dbReference type="NCBIfam" id="TIGR01511">
    <property type="entry name" value="ATPase-IB1_Cu"/>
    <property type="match status" value="1"/>
</dbReference>
<dbReference type="Proteomes" id="UP000531594">
    <property type="component" value="Unassembled WGS sequence"/>
</dbReference>
<comment type="subcellular location">
    <subcellularLocation>
        <location evidence="1">Cell membrane</location>
        <topology evidence="1">Multi-pass membrane protein</topology>
    </subcellularLocation>
</comment>
<dbReference type="InterPro" id="IPR018303">
    <property type="entry name" value="ATPase_P-typ_P_site"/>
</dbReference>
<evidence type="ECO:0000256" key="2">
    <source>
        <dbReference type="ARBA" id="ARBA00006024"/>
    </source>
</evidence>
<dbReference type="PROSITE" id="PS00154">
    <property type="entry name" value="ATPASE_E1_E2"/>
    <property type="match status" value="1"/>
</dbReference>
<evidence type="ECO:0000256" key="9">
    <source>
        <dbReference type="ARBA" id="ARBA00022842"/>
    </source>
</evidence>
<gene>
    <name evidence="16" type="ORF">HNR53_004037</name>
</gene>
<keyword evidence="10" id="KW-1278">Translocase</keyword>
<keyword evidence="13 14" id="KW-0472">Membrane</keyword>
<evidence type="ECO:0000259" key="15">
    <source>
        <dbReference type="Pfam" id="PF00122"/>
    </source>
</evidence>
<comment type="caution">
    <text evidence="16">The sequence shown here is derived from an EMBL/GenBank/DDBJ whole genome shotgun (WGS) entry which is preliminary data.</text>
</comment>
<dbReference type="SUPFAM" id="SSF81665">
    <property type="entry name" value="Calcium ATPase, transmembrane domain M"/>
    <property type="match status" value="1"/>
</dbReference>
<keyword evidence="3" id="KW-0813">Transport</keyword>
<evidence type="ECO:0000256" key="14">
    <source>
        <dbReference type="RuleBase" id="RU362081"/>
    </source>
</evidence>
<evidence type="ECO:0000256" key="5">
    <source>
        <dbReference type="ARBA" id="ARBA00022692"/>
    </source>
</evidence>
<keyword evidence="5 14" id="KW-0812">Transmembrane</keyword>
<dbReference type="GO" id="GO:0046872">
    <property type="term" value="F:metal ion binding"/>
    <property type="evidence" value="ECO:0007669"/>
    <property type="project" value="UniProtKB-KW"/>
</dbReference>
<dbReference type="NCBIfam" id="TIGR01494">
    <property type="entry name" value="ATPase_P-type"/>
    <property type="match status" value="1"/>
</dbReference>
<dbReference type="SFLD" id="SFLDF00027">
    <property type="entry name" value="p-type_atpase"/>
    <property type="match status" value="1"/>
</dbReference>
<keyword evidence="8 14" id="KW-0067">ATP-binding</keyword>
<evidence type="ECO:0000256" key="3">
    <source>
        <dbReference type="ARBA" id="ARBA00022448"/>
    </source>
</evidence>
<dbReference type="Pfam" id="PF00702">
    <property type="entry name" value="Hydrolase"/>
    <property type="match status" value="1"/>
</dbReference>
<feature type="transmembrane region" description="Helical" evidence="14">
    <location>
        <begin position="285"/>
        <end position="308"/>
    </location>
</feature>
<sequence length="637" mass="69286">MEPQVMSNPKPALQESWLEKVKFRGELIATVLCGIFIFCGWLLDRYELDTLASAAYILSFLIGGFAKAKEGILSTIENKDLNVELLMIFAAIGSAIIGYWTEGAILILIFALSGALESYTMNKSHKEISSLMELQPEDALRITNGLEMRVPVSQLSIGDHILIKPGERVPVDGIIIKGSSSIDESAITGESIPVTKNLRDEVFAGTVNLNGSVTVEITKPTNETLFQKIIELVQSAQSEKSPSQLFIERFEGHYVKIVLLITSLMLFLPHYVLSWSWNETFYRAMVLLVVASPCALVASIMPATLSAISNGARRGILFKGGVHLENLSHLQAIAFDKTGTLTKGEPVVTDIITENGFSEEEVLLIAASIENHSNHPLANAIVKYAKESLSVHLLHPDRIEDVPGWGVKAVVSGAEWKIGKAGFVGKDRARNFADGAALHLASEGKTIVFIQKEDELTGVIALKDIVREETKTAIDQLKKQGIYTVMVTGDSLKTAQAISSESHVHEYVAECLPENKVEYLKKLREKYGNVAMVGDGINDAPALAAASVGIAMGGGTDVALETADIVLMKNDLPRISEAIHLSQRMNKIIKQNVIFSICVIVLLISSNFLQAVDLPLGVIGHEGSTILVILNSLRLLR</sequence>
<dbReference type="SUPFAM" id="SSF56784">
    <property type="entry name" value="HAD-like"/>
    <property type="match status" value="1"/>
</dbReference>
<dbReference type="SFLD" id="SFLDS00003">
    <property type="entry name" value="Haloacid_Dehalogenase"/>
    <property type="match status" value="1"/>
</dbReference>
<dbReference type="PANTHER" id="PTHR43079:SF1">
    <property type="entry name" value="CADMIUM_ZINC-TRANSPORTING ATPASE HMA1, CHLOROPLASTIC-RELATED"/>
    <property type="match status" value="1"/>
</dbReference>
<dbReference type="Pfam" id="PF00122">
    <property type="entry name" value="E1-E2_ATPase"/>
    <property type="match status" value="1"/>
</dbReference>
<keyword evidence="9" id="KW-0460">Magnesium</keyword>
<keyword evidence="12" id="KW-0406">Ion transport</keyword>
<dbReference type="Gene3D" id="2.70.150.10">
    <property type="entry name" value="Calcium-transporting ATPase, cytoplasmic transduction domain A"/>
    <property type="match status" value="1"/>
</dbReference>
<dbReference type="InterPro" id="IPR008250">
    <property type="entry name" value="ATPase_P-typ_transduc_dom_A_sf"/>
</dbReference>
<dbReference type="Gene3D" id="3.40.50.1000">
    <property type="entry name" value="HAD superfamily/HAD-like"/>
    <property type="match status" value="1"/>
</dbReference>
<feature type="transmembrane region" description="Helical" evidence="14">
    <location>
        <begin position="86"/>
        <end position="116"/>
    </location>
</feature>
<feature type="transmembrane region" description="Helical" evidence="14">
    <location>
        <begin position="254"/>
        <end position="273"/>
    </location>
</feature>
<dbReference type="PRINTS" id="PR00119">
    <property type="entry name" value="CATATPASE"/>
</dbReference>
<feature type="transmembrane region" description="Helical" evidence="14">
    <location>
        <begin position="27"/>
        <end position="43"/>
    </location>
</feature>
<evidence type="ECO:0000256" key="6">
    <source>
        <dbReference type="ARBA" id="ARBA00022723"/>
    </source>
</evidence>
<feature type="domain" description="P-type ATPase A" evidence="15">
    <location>
        <begin position="133"/>
        <end position="234"/>
    </location>
</feature>
<reference evidence="16 17" key="1">
    <citation type="submission" date="2020-08" db="EMBL/GenBank/DDBJ databases">
        <title>Genomic Encyclopedia of Type Strains, Phase IV (KMG-IV): sequencing the most valuable type-strain genomes for metagenomic binning, comparative biology and taxonomic classification.</title>
        <authorList>
            <person name="Goeker M."/>
        </authorList>
    </citation>
    <scope>NUCLEOTIDE SEQUENCE [LARGE SCALE GENOMIC DNA]</scope>
    <source>
        <strain evidence="16 17">DSM 5391</strain>
    </source>
</reference>
<dbReference type="InterPro" id="IPR036412">
    <property type="entry name" value="HAD-like_sf"/>
</dbReference>
<evidence type="ECO:0000256" key="13">
    <source>
        <dbReference type="ARBA" id="ARBA00023136"/>
    </source>
</evidence>
<keyword evidence="14" id="KW-1003">Cell membrane</keyword>
<evidence type="ECO:0000256" key="11">
    <source>
        <dbReference type="ARBA" id="ARBA00022989"/>
    </source>
</evidence>
<dbReference type="PANTHER" id="PTHR43079">
    <property type="entry name" value="PROBABLE CADMIUM/ZINC-TRANSPORTING ATPASE HMA1"/>
    <property type="match status" value="1"/>
</dbReference>
<dbReference type="GO" id="GO:0016887">
    <property type="term" value="F:ATP hydrolysis activity"/>
    <property type="evidence" value="ECO:0007669"/>
    <property type="project" value="InterPro"/>
</dbReference>
<name>A0A7X0LYC7_9BACI</name>
<keyword evidence="11 14" id="KW-1133">Transmembrane helix</keyword>
<evidence type="ECO:0000256" key="7">
    <source>
        <dbReference type="ARBA" id="ARBA00022741"/>
    </source>
</evidence>
<dbReference type="FunFam" id="2.70.150.10:FF:000002">
    <property type="entry name" value="Copper-transporting ATPase 1, putative"/>
    <property type="match status" value="1"/>
</dbReference>
<dbReference type="InterPro" id="IPR027256">
    <property type="entry name" value="P-typ_ATPase_IB"/>
</dbReference>
<dbReference type="EMBL" id="JACHGK010000020">
    <property type="protein sequence ID" value="MBB6447357.1"/>
    <property type="molecule type" value="Genomic_DNA"/>
</dbReference>
<dbReference type="CDD" id="cd07551">
    <property type="entry name" value="P-type_ATPase_HM_ZosA_PfeT-like"/>
    <property type="match status" value="1"/>
</dbReference>
<keyword evidence="7 14" id="KW-0547">Nucleotide-binding</keyword>
<keyword evidence="6 14" id="KW-0479">Metal-binding</keyword>
<dbReference type="InterPro" id="IPR059000">
    <property type="entry name" value="ATPase_P-type_domA"/>
</dbReference>
<evidence type="ECO:0000256" key="1">
    <source>
        <dbReference type="ARBA" id="ARBA00004651"/>
    </source>
</evidence>
<evidence type="ECO:0000256" key="10">
    <source>
        <dbReference type="ARBA" id="ARBA00022967"/>
    </source>
</evidence>
<dbReference type="NCBIfam" id="TIGR01525">
    <property type="entry name" value="ATPase-IB_hvy"/>
    <property type="match status" value="1"/>
</dbReference>
<dbReference type="InterPro" id="IPR001757">
    <property type="entry name" value="P_typ_ATPase"/>
</dbReference>
<dbReference type="GO" id="GO:0019829">
    <property type="term" value="F:ATPase-coupled monoatomic cation transmembrane transporter activity"/>
    <property type="evidence" value="ECO:0007669"/>
    <property type="project" value="InterPro"/>
</dbReference>
<dbReference type="AlphaFoldDB" id="A0A7X0LYC7"/>
<dbReference type="NCBIfam" id="TIGR01512">
    <property type="entry name" value="ATPase-IB2_Cd"/>
    <property type="match status" value="1"/>
</dbReference>
<dbReference type="RefSeq" id="WP_281391862.1">
    <property type="nucleotide sequence ID" value="NZ_JACHGK010000020.1"/>
</dbReference>
<comment type="similarity">
    <text evidence="2 14">Belongs to the cation transport ATPase (P-type) (TC 3.A.3) family. Type IB subfamily.</text>
</comment>
<evidence type="ECO:0000256" key="8">
    <source>
        <dbReference type="ARBA" id="ARBA00022840"/>
    </source>
</evidence>
<keyword evidence="4" id="KW-0597">Phosphoprotein</keyword>
<dbReference type="PRINTS" id="PR00941">
    <property type="entry name" value="CDATPASE"/>
</dbReference>
<evidence type="ECO:0000313" key="17">
    <source>
        <dbReference type="Proteomes" id="UP000531594"/>
    </source>
</evidence>
<dbReference type="GO" id="GO:0005886">
    <property type="term" value="C:plasma membrane"/>
    <property type="evidence" value="ECO:0007669"/>
    <property type="project" value="UniProtKB-SubCell"/>
</dbReference>
<evidence type="ECO:0000256" key="12">
    <source>
        <dbReference type="ARBA" id="ARBA00023065"/>
    </source>
</evidence>
<dbReference type="SUPFAM" id="SSF81653">
    <property type="entry name" value="Calcium ATPase, transduction domain A"/>
    <property type="match status" value="1"/>
</dbReference>
<feature type="transmembrane region" description="Helical" evidence="14">
    <location>
        <begin position="50"/>
        <end position="66"/>
    </location>
</feature>
<protein>
    <submittedName>
        <fullName evidence="16">Cd2+/Zn2+-exporting ATPase</fullName>
    </submittedName>
</protein>
<dbReference type="GO" id="GO:0005524">
    <property type="term" value="F:ATP binding"/>
    <property type="evidence" value="ECO:0007669"/>
    <property type="project" value="UniProtKB-UniRule"/>
</dbReference>
<feature type="transmembrane region" description="Helical" evidence="14">
    <location>
        <begin position="593"/>
        <end position="612"/>
    </location>
</feature>
<keyword evidence="17" id="KW-1185">Reference proteome</keyword>
<dbReference type="InterPro" id="IPR044492">
    <property type="entry name" value="P_typ_ATPase_HD_dom"/>
</dbReference>
<dbReference type="InterPro" id="IPR023298">
    <property type="entry name" value="ATPase_P-typ_TM_dom_sf"/>
</dbReference>
<dbReference type="PROSITE" id="PS01229">
    <property type="entry name" value="COF_2"/>
    <property type="match status" value="1"/>
</dbReference>
<dbReference type="Gene3D" id="3.40.1110.10">
    <property type="entry name" value="Calcium-transporting ATPase, cytoplasmic domain N"/>
    <property type="match status" value="1"/>
</dbReference>
<dbReference type="InterPro" id="IPR023214">
    <property type="entry name" value="HAD_sf"/>
</dbReference>
<proteinExistence type="inferred from homology"/>
<dbReference type="InterPro" id="IPR051949">
    <property type="entry name" value="Cation_Transport_ATPase"/>
</dbReference>
<organism evidence="16 17">
    <name type="scientific">Bacillus benzoevorans</name>
    <dbReference type="NCBI Taxonomy" id="1456"/>
    <lineage>
        <taxon>Bacteria</taxon>
        <taxon>Bacillati</taxon>
        <taxon>Bacillota</taxon>
        <taxon>Bacilli</taxon>
        <taxon>Bacillales</taxon>
        <taxon>Bacillaceae</taxon>
        <taxon>Bacillus</taxon>
    </lineage>
</organism>
<dbReference type="InterPro" id="IPR023299">
    <property type="entry name" value="ATPase_P-typ_cyto_dom_N"/>
</dbReference>
<dbReference type="SFLD" id="SFLDG00002">
    <property type="entry name" value="C1.7:_P-type_atpase_like"/>
    <property type="match status" value="1"/>
</dbReference>
<evidence type="ECO:0000256" key="4">
    <source>
        <dbReference type="ARBA" id="ARBA00022553"/>
    </source>
</evidence>
<evidence type="ECO:0000313" key="16">
    <source>
        <dbReference type="EMBL" id="MBB6447357.1"/>
    </source>
</evidence>
<accession>A0A7X0LYC7</accession>